<protein>
    <recommendedName>
        <fullName evidence="1">SET domain-containing protein</fullName>
    </recommendedName>
</protein>
<dbReference type="EMBL" id="JABEXW010000420">
    <property type="protein sequence ID" value="KAF4964244.1"/>
    <property type="molecule type" value="Genomic_DNA"/>
</dbReference>
<dbReference type="InterPro" id="IPR046341">
    <property type="entry name" value="SET_dom_sf"/>
</dbReference>
<dbReference type="Proteomes" id="UP000622797">
    <property type="component" value="Unassembled WGS sequence"/>
</dbReference>
<dbReference type="PROSITE" id="PS50280">
    <property type="entry name" value="SET"/>
    <property type="match status" value="1"/>
</dbReference>
<dbReference type="PANTHER" id="PTHR47332">
    <property type="entry name" value="SET DOMAIN-CONTAINING PROTEIN 5"/>
    <property type="match status" value="1"/>
</dbReference>
<organism evidence="2 3">
    <name type="scientific">Fusarium sarcochroum</name>
    <dbReference type="NCBI Taxonomy" id="1208366"/>
    <lineage>
        <taxon>Eukaryota</taxon>
        <taxon>Fungi</taxon>
        <taxon>Dikarya</taxon>
        <taxon>Ascomycota</taxon>
        <taxon>Pezizomycotina</taxon>
        <taxon>Sordariomycetes</taxon>
        <taxon>Hypocreomycetidae</taxon>
        <taxon>Hypocreales</taxon>
        <taxon>Nectriaceae</taxon>
        <taxon>Fusarium</taxon>
        <taxon>Fusarium lateritium species complex</taxon>
    </lineage>
</organism>
<dbReference type="OrthoDB" id="438641at2759"/>
<dbReference type="SMART" id="SM00317">
    <property type="entry name" value="SET"/>
    <property type="match status" value="1"/>
</dbReference>
<dbReference type="SUPFAM" id="SSF82199">
    <property type="entry name" value="SET domain"/>
    <property type="match status" value="1"/>
</dbReference>
<comment type="caution">
    <text evidence="2">The sequence shown here is derived from an EMBL/GenBank/DDBJ whole genome shotgun (WGS) entry which is preliminary data.</text>
</comment>
<name>A0A8H4TUN1_9HYPO</name>
<reference evidence="2" key="1">
    <citation type="journal article" date="2020" name="BMC Genomics">
        <title>Correction to: Identification and distribution of gene clusters required for synthesis of sphingolipid metabolism inhibitors in diverse species of the filamentous fungus Fusarium.</title>
        <authorList>
            <person name="Kim H.S."/>
            <person name="Lohmar J.M."/>
            <person name="Busman M."/>
            <person name="Brown D.W."/>
            <person name="Naumann T.A."/>
            <person name="Divon H.H."/>
            <person name="Lysoe E."/>
            <person name="Uhlig S."/>
            <person name="Proctor R.H."/>
        </authorList>
    </citation>
    <scope>NUCLEOTIDE SEQUENCE</scope>
    <source>
        <strain evidence="2">NRRL 20472</strain>
    </source>
</reference>
<evidence type="ECO:0000313" key="2">
    <source>
        <dbReference type="EMBL" id="KAF4964244.1"/>
    </source>
</evidence>
<reference evidence="2" key="2">
    <citation type="submission" date="2020-05" db="EMBL/GenBank/DDBJ databases">
        <authorList>
            <person name="Kim H.-S."/>
            <person name="Proctor R.H."/>
            <person name="Brown D.W."/>
        </authorList>
    </citation>
    <scope>NUCLEOTIDE SEQUENCE</scope>
    <source>
        <strain evidence="2">NRRL 20472</strain>
    </source>
</reference>
<sequence>MAESTCLYTMKETADGHGLFARDVIKAGVRIIREKSVISVPREEARTKQEYLCVTSQVSQLSPDDRRRLMELYHNPKKLREFSFLQGQPCPGTDLDSGIVLAKFYTNAASIASQSYECGLFATFCRMNHSCTPNTCWVYDEPTGMMEVYTARDIDKDEEITNSYIEVACSRQARARELSNWGFTCNCPACNGPDAAKHDVRRRRIVQLKELLEIYQDAGENGEKPRFAEVPKTDLEALELGEESIALLQEEGLIEQLGIVYGWCAKFAHSAGLDKMADEYEEKEYEILVLTTGEYVE</sequence>
<evidence type="ECO:0000313" key="3">
    <source>
        <dbReference type="Proteomes" id="UP000622797"/>
    </source>
</evidence>
<dbReference type="Gene3D" id="2.170.270.10">
    <property type="entry name" value="SET domain"/>
    <property type="match status" value="1"/>
</dbReference>
<dbReference type="CDD" id="cd20071">
    <property type="entry name" value="SET_SMYD"/>
    <property type="match status" value="1"/>
</dbReference>
<proteinExistence type="predicted"/>
<dbReference type="AlphaFoldDB" id="A0A8H4TUN1"/>
<dbReference type="InterPro" id="IPR001214">
    <property type="entry name" value="SET_dom"/>
</dbReference>
<feature type="domain" description="SET" evidence="1">
    <location>
        <begin position="3"/>
        <end position="165"/>
    </location>
</feature>
<keyword evidence="3" id="KW-1185">Reference proteome</keyword>
<gene>
    <name evidence="2" type="ORF">FSARC_7798</name>
</gene>
<dbReference type="InterPro" id="IPR053185">
    <property type="entry name" value="SET_domain_protein"/>
</dbReference>
<evidence type="ECO:0000259" key="1">
    <source>
        <dbReference type="PROSITE" id="PS50280"/>
    </source>
</evidence>
<dbReference type="PANTHER" id="PTHR47332:SF4">
    <property type="entry name" value="SET DOMAIN-CONTAINING PROTEIN 5"/>
    <property type="match status" value="1"/>
</dbReference>
<dbReference type="Pfam" id="PF00856">
    <property type="entry name" value="SET"/>
    <property type="match status" value="1"/>
</dbReference>
<accession>A0A8H4TUN1</accession>